<dbReference type="Gene3D" id="1.10.260.40">
    <property type="entry name" value="lambda repressor-like DNA-binding domains"/>
    <property type="match status" value="1"/>
</dbReference>
<dbReference type="Pfam" id="PF13560">
    <property type="entry name" value="HTH_31"/>
    <property type="match status" value="1"/>
</dbReference>
<dbReference type="EMBL" id="JBHSFI010000001">
    <property type="protein sequence ID" value="MFC4626631.1"/>
    <property type="molecule type" value="Genomic_DNA"/>
</dbReference>
<keyword evidence="3" id="KW-1185">Reference proteome</keyword>
<protein>
    <submittedName>
        <fullName evidence="2">Helix-turn-helix domain-containing protein</fullName>
    </submittedName>
</protein>
<dbReference type="CDD" id="cd00093">
    <property type="entry name" value="HTH_XRE"/>
    <property type="match status" value="1"/>
</dbReference>
<dbReference type="Gene3D" id="3.30.450.180">
    <property type="match status" value="1"/>
</dbReference>
<evidence type="ECO:0000259" key="1">
    <source>
        <dbReference type="PROSITE" id="PS50943"/>
    </source>
</evidence>
<dbReference type="PANTHER" id="PTHR35010">
    <property type="entry name" value="BLL4672 PROTEIN-RELATED"/>
    <property type="match status" value="1"/>
</dbReference>
<accession>A0ABV9HAN8</accession>
<dbReference type="SMART" id="SM00530">
    <property type="entry name" value="HTH_XRE"/>
    <property type="match status" value="1"/>
</dbReference>
<dbReference type="PROSITE" id="PS50943">
    <property type="entry name" value="HTH_CROC1"/>
    <property type="match status" value="1"/>
</dbReference>
<gene>
    <name evidence="2" type="ORF">ACFO6V_00205</name>
</gene>
<dbReference type="SUPFAM" id="SSF47413">
    <property type="entry name" value="lambda repressor-like DNA-binding domains"/>
    <property type="match status" value="1"/>
</dbReference>
<feature type="domain" description="HTH cro/C1-type" evidence="1">
    <location>
        <begin position="36"/>
        <end position="81"/>
    </location>
</feature>
<dbReference type="Proteomes" id="UP001596011">
    <property type="component" value="Unassembled WGS sequence"/>
</dbReference>
<reference evidence="3" key="1">
    <citation type="journal article" date="2019" name="Int. J. Syst. Evol. Microbiol.">
        <title>The Global Catalogue of Microorganisms (GCM) 10K type strain sequencing project: providing services to taxonomists for standard genome sequencing and annotation.</title>
        <authorList>
            <consortium name="The Broad Institute Genomics Platform"/>
            <consortium name="The Broad Institute Genome Sequencing Center for Infectious Disease"/>
            <person name="Wu L."/>
            <person name="Ma J."/>
        </authorList>
    </citation>
    <scope>NUCLEOTIDE SEQUENCE [LARGE SCALE GENOMIC DNA]</scope>
    <source>
        <strain evidence="3">CCUG 42722</strain>
    </source>
</reference>
<dbReference type="InterPro" id="IPR010982">
    <property type="entry name" value="Lambda_DNA-bd_dom_sf"/>
</dbReference>
<proteinExistence type="predicted"/>
<dbReference type="RefSeq" id="WP_377130926.1">
    <property type="nucleotide sequence ID" value="NZ_JBHSFI010000001.1"/>
</dbReference>
<dbReference type="InterPro" id="IPR001387">
    <property type="entry name" value="Cro/C1-type_HTH"/>
</dbReference>
<name>A0ABV9HAN8_9MICO</name>
<evidence type="ECO:0000313" key="3">
    <source>
        <dbReference type="Proteomes" id="UP001596011"/>
    </source>
</evidence>
<comment type="caution">
    <text evidence="2">The sequence shown here is derived from an EMBL/GenBank/DDBJ whole genome shotgun (WGS) entry which is preliminary data.</text>
</comment>
<dbReference type="PANTHER" id="PTHR35010:SF2">
    <property type="entry name" value="BLL4672 PROTEIN"/>
    <property type="match status" value="1"/>
</dbReference>
<evidence type="ECO:0000313" key="2">
    <source>
        <dbReference type="EMBL" id="MFC4626631.1"/>
    </source>
</evidence>
<dbReference type="Pfam" id="PF17765">
    <property type="entry name" value="MLTR_LBD"/>
    <property type="match status" value="1"/>
</dbReference>
<dbReference type="InterPro" id="IPR041413">
    <property type="entry name" value="MLTR_LBD"/>
</dbReference>
<sequence length="287" mass="31001">MADERNLLGEYLRARRERVGPEQVGLPRSGVRRVPGLRREEVALLAGISADYYLRLEQGRDRNPSVQVLESVARVLQLDDAGTAYLLGLAGDRPRRRRRPARRETVPAGTRKLLGAIGLPAFVEGRYLDVLAANSLATAVSPRLVVGRNRLRDVFLDPAEQALYAGYDPALIAAEMVAGFRQVVGAETDDPRLVELVGELSLASPAFREAWARHDVMVREGAAVTLDHPEVGPLALNREKLAVGGAPGLTLVVYHADVGTAAADKLQMLASYSAPARPPARPEGLVS</sequence>
<organism evidence="2 3">
    <name type="scientific">Promicromonospora alba</name>
    <dbReference type="NCBI Taxonomy" id="1616110"/>
    <lineage>
        <taxon>Bacteria</taxon>
        <taxon>Bacillati</taxon>
        <taxon>Actinomycetota</taxon>
        <taxon>Actinomycetes</taxon>
        <taxon>Micrococcales</taxon>
        <taxon>Promicromonosporaceae</taxon>
        <taxon>Promicromonospora</taxon>
    </lineage>
</organism>